<gene>
    <name evidence="2" type="primary">LOC117145019</name>
</gene>
<dbReference type="AlphaFoldDB" id="A0A6P8KBH5"/>
<proteinExistence type="predicted"/>
<sequence length="289" mass="32888">MFSSHRTLKRRTPAQGIDRREYIGHLVDEYYTTTNIEAQQQVTANLANFAYDPINWSHLLEADALDVFLASLETQDQLLKVHGIAALCNLCLDKTAAKFIRAQLKVITCLFVRTDHPEIVLHSLALFYQLLEIGELADRDLLLSPPVLRTVQEWRVKAHDERILSSKALKQVQVVKRFSQRDLEQFAQFTGDHNYIHSLETPTEDRRVHGALLNAVVAGIMGTQLPGPGTVVLEQNFKFLKPCRIETDTLVTVRLLQSRKISTVEYDIRQNDEVVFAGSAKLLTRNQKD</sequence>
<accession>A0A6P8KBH5</accession>
<dbReference type="InterPro" id="IPR042462">
    <property type="entry name" value="ARMC7"/>
</dbReference>
<dbReference type="PANTHER" id="PTHR46263:SF1">
    <property type="entry name" value="ARMADILLO REPEAT-CONTAINING PROTEIN 7"/>
    <property type="match status" value="1"/>
</dbReference>
<name>A0A6P8KBH5_DROMA</name>
<protein>
    <submittedName>
        <fullName evidence="2">Uncharacterized protein LOC117145019</fullName>
    </submittedName>
</protein>
<evidence type="ECO:0000313" key="1">
    <source>
        <dbReference type="Proteomes" id="UP000515162"/>
    </source>
</evidence>
<dbReference type="PANTHER" id="PTHR46263">
    <property type="entry name" value="ARMADILLO REPEAT-CONTAINING PROTEIN 7"/>
    <property type="match status" value="1"/>
</dbReference>
<keyword evidence="1" id="KW-1185">Reference proteome</keyword>
<dbReference type="InterPro" id="IPR029069">
    <property type="entry name" value="HotDog_dom_sf"/>
</dbReference>
<dbReference type="SUPFAM" id="SSF48371">
    <property type="entry name" value="ARM repeat"/>
    <property type="match status" value="1"/>
</dbReference>
<dbReference type="Gene3D" id="3.10.129.10">
    <property type="entry name" value="Hotdog Thioesterase"/>
    <property type="match status" value="1"/>
</dbReference>
<dbReference type="InterPro" id="IPR011989">
    <property type="entry name" value="ARM-like"/>
</dbReference>
<dbReference type="RefSeq" id="XP_033166405.1">
    <property type="nucleotide sequence ID" value="XM_033310514.1"/>
</dbReference>
<evidence type="ECO:0000313" key="2">
    <source>
        <dbReference type="RefSeq" id="XP_033166405.1"/>
    </source>
</evidence>
<dbReference type="Proteomes" id="UP000515162">
    <property type="component" value="Chromosome 3R"/>
</dbReference>
<dbReference type="SUPFAM" id="SSF54637">
    <property type="entry name" value="Thioesterase/thiol ester dehydrase-isomerase"/>
    <property type="match status" value="1"/>
</dbReference>
<dbReference type="InterPro" id="IPR016024">
    <property type="entry name" value="ARM-type_fold"/>
</dbReference>
<reference evidence="2" key="1">
    <citation type="submission" date="2025-08" db="UniProtKB">
        <authorList>
            <consortium name="RefSeq"/>
        </authorList>
    </citation>
    <scope>IDENTIFICATION</scope>
    <source>
        <strain evidence="2">Mau12</strain>
        <tissue evidence="2">Whole Body</tissue>
    </source>
</reference>
<dbReference type="CDD" id="cd03449">
    <property type="entry name" value="R_hydratase"/>
    <property type="match status" value="1"/>
</dbReference>
<dbReference type="GeneID" id="117145019"/>
<organism evidence="1 2">
    <name type="scientific">Drosophila mauritiana</name>
    <name type="common">Fruit fly</name>
    <dbReference type="NCBI Taxonomy" id="7226"/>
    <lineage>
        <taxon>Eukaryota</taxon>
        <taxon>Metazoa</taxon>
        <taxon>Ecdysozoa</taxon>
        <taxon>Arthropoda</taxon>
        <taxon>Hexapoda</taxon>
        <taxon>Insecta</taxon>
        <taxon>Pterygota</taxon>
        <taxon>Neoptera</taxon>
        <taxon>Endopterygota</taxon>
        <taxon>Diptera</taxon>
        <taxon>Brachycera</taxon>
        <taxon>Muscomorpha</taxon>
        <taxon>Ephydroidea</taxon>
        <taxon>Drosophilidae</taxon>
        <taxon>Drosophila</taxon>
        <taxon>Sophophora</taxon>
    </lineage>
</organism>
<dbReference type="Gene3D" id="1.25.10.10">
    <property type="entry name" value="Leucine-rich Repeat Variant"/>
    <property type="match status" value="1"/>
</dbReference>